<name>A0A6V6ZAA1_9FLAO</name>
<evidence type="ECO:0000313" key="1">
    <source>
        <dbReference type="EMBL" id="CAD0007862.1"/>
    </source>
</evidence>
<dbReference type="RefSeq" id="WP_031457408.1">
    <property type="nucleotide sequence ID" value="NZ_CAIJDO010000210.1"/>
</dbReference>
<dbReference type="EMBL" id="CAIJDO010000210">
    <property type="protein sequence ID" value="CAD0007862.1"/>
    <property type="molecule type" value="Genomic_DNA"/>
</dbReference>
<sequence length="124" mass="14625">MECNTYISKFVSSVYKTFPKENEEPYFKHKLKIGVTDTSYNVTVVTEFAFNELVSVAHNFYVVFFKDQEASLNSIWTELVYQSFSRQAEHIFIKYNHTIEYIPNFFQIYKAIEAKPFESDLGTI</sequence>
<organism evidence="1 2">
    <name type="scientific">Flavobacterium chungangense</name>
    <dbReference type="NCBI Taxonomy" id="554283"/>
    <lineage>
        <taxon>Bacteria</taxon>
        <taxon>Pseudomonadati</taxon>
        <taxon>Bacteroidota</taxon>
        <taxon>Flavobacteriia</taxon>
        <taxon>Flavobacteriales</taxon>
        <taxon>Flavobacteriaceae</taxon>
        <taxon>Flavobacterium</taxon>
    </lineage>
</organism>
<dbReference type="Proteomes" id="UP000556700">
    <property type="component" value="Unassembled WGS sequence"/>
</dbReference>
<evidence type="ECO:0000313" key="2">
    <source>
        <dbReference type="Proteomes" id="UP000556700"/>
    </source>
</evidence>
<keyword evidence="2" id="KW-1185">Reference proteome</keyword>
<proteinExistence type="predicted"/>
<accession>A0A6V6ZAA1</accession>
<protein>
    <submittedName>
        <fullName evidence="1">Uncharacterized protein</fullName>
    </submittedName>
</protein>
<comment type="caution">
    <text evidence="1">The sequence shown here is derived from an EMBL/GenBank/DDBJ whole genome shotgun (WGS) entry which is preliminary data.</text>
</comment>
<gene>
    <name evidence="1" type="ORF">FLACHUCJ7_03504</name>
</gene>
<reference evidence="1 2" key="1">
    <citation type="submission" date="2020-06" db="EMBL/GenBank/DDBJ databases">
        <authorList>
            <person name="Criscuolo A."/>
        </authorList>
    </citation>
    <scope>NUCLEOTIDE SEQUENCE [LARGE SCALE GENOMIC DNA]</scope>
    <source>
        <strain evidence="2">CIP 110025</strain>
    </source>
</reference>
<dbReference type="AlphaFoldDB" id="A0A6V6ZAA1"/>